<gene>
    <name evidence="2" type="ORF">MJA45_27375</name>
</gene>
<organism evidence="2 3">
    <name type="scientific">Paenibacillus aurantius</name>
    <dbReference type="NCBI Taxonomy" id="2918900"/>
    <lineage>
        <taxon>Bacteria</taxon>
        <taxon>Bacillati</taxon>
        <taxon>Bacillota</taxon>
        <taxon>Bacilli</taxon>
        <taxon>Bacillales</taxon>
        <taxon>Paenibacillaceae</taxon>
        <taxon>Paenibacillus</taxon>
    </lineage>
</organism>
<accession>A0AA96RFB5</accession>
<dbReference type="KEGG" id="paun:MJA45_27375"/>
<dbReference type="EMBL" id="CP130318">
    <property type="protein sequence ID" value="WNQ11276.1"/>
    <property type="molecule type" value="Genomic_DNA"/>
</dbReference>
<keyword evidence="1" id="KW-0812">Transmembrane</keyword>
<proteinExistence type="predicted"/>
<evidence type="ECO:0000256" key="1">
    <source>
        <dbReference type="SAM" id="Phobius"/>
    </source>
</evidence>
<feature type="transmembrane region" description="Helical" evidence="1">
    <location>
        <begin position="44"/>
        <end position="67"/>
    </location>
</feature>
<protein>
    <submittedName>
        <fullName evidence="2">Uncharacterized protein</fullName>
    </submittedName>
</protein>
<dbReference type="Proteomes" id="UP001305702">
    <property type="component" value="Chromosome"/>
</dbReference>
<keyword evidence="1" id="KW-1133">Transmembrane helix</keyword>
<keyword evidence="3" id="KW-1185">Reference proteome</keyword>
<dbReference type="AlphaFoldDB" id="A0AA96RFB5"/>
<name>A0AA96RFB5_9BACL</name>
<feature type="transmembrane region" description="Helical" evidence="1">
    <location>
        <begin position="12"/>
        <end position="32"/>
    </location>
</feature>
<dbReference type="RefSeq" id="WP_315605052.1">
    <property type="nucleotide sequence ID" value="NZ_CP130318.1"/>
</dbReference>
<evidence type="ECO:0000313" key="2">
    <source>
        <dbReference type="EMBL" id="WNQ11276.1"/>
    </source>
</evidence>
<reference evidence="2 3" key="1">
    <citation type="submission" date="2022-02" db="EMBL/GenBank/DDBJ databases">
        <title>Paenibacillus sp. MBLB1776 Whole Genome Shotgun Sequencing.</title>
        <authorList>
            <person name="Hwang C.Y."/>
            <person name="Cho E.-S."/>
            <person name="Seo M.-J."/>
        </authorList>
    </citation>
    <scope>NUCLEOTIDE SEQUENCE [LARGE SCALE GENOMIC DNA]</scope>
    <source>
        <strain evidence="2 3">MBLB1776</strain>
    </source>
</reference>
<sequence>MFWNWVAEALWRGMLLNFLLLSGFSFLLVRLLSLWSRTTWSRDLRFAIVFGLLVTSFITLTSINTLVQHT</sequence>
<evidence type="ECO:0000313" key="3">
    <source>
        <dbReference type="Proteomes" id="UP001305702"/>
    </source>
</evidence>
<keyword evidence="1" id="KW-0472">Membrane</keyword>